<sequence>MGELTVRAWKRYGKDRLYITHTATGANVGYYDRQTSKLHVEDPDLQYRALEALTPFLSGDISALAHVVDSASPSPGSDLADNVAGGAVSERAAELSPGRFQRIAAKLLGIRTEATSWEVGAAGERRVGDRLDRLRAHGWSVLHSIPLKSGADIDHVIIGPAGVFTINTKHHPGARVTANGDFVRVNGQLNDYVRNSRHEASAAAKRLTSACGSPVGVTGVLAFVGAQSLSVKEPPVDVLIVPGERLERLFLKAPPALSPDMRQRIYAAARRAELWLA</sequence>
<evidence type="ECO:0000313" key="3">
    <source>
        <dbReference type="Proteomes" id="UP000730482"/>
    </source>
</evidence>
<gene>
    <name evidence="2" type="ORF">KGQ19_05830</name>
</gene>
<dbReference type="Pfam" id="PF08378">
    <property type="entry name" value="NERD"/>
    <property type="match status" value="1"/>
</dbReference>
<name>A0ABS5KJR3_9ACTN</name>
<protein>
    <submittedName>
        <fullName evidence="2">NERD domain-containing protein</fullName>
    </submittedName>
</protein>
<organism evidence="2 3">
    <name type="scientific">Catenulispora pinistramenti</name>
    <dbReference type="NCBI Taxonomy" id="2705254"/>
    <lineage>
        <taxon>Bacteria</taxon>
        <taxon>Bacillati</taxon>
        <taxon>Actinomycetota</taxon>
        <taxon>Actinomycetes</taxon>
        <taxon>Catenulisporales</taxon>
        <taxon>Catenulisporaceae</taxon>
        <taxon>Catenulispora</taxon>
    </lineage>
</organism>
<dbReference type="EMBL" id="JAAFYZ010000012">
    <property type="protein sequence ID" value="MBS2546382.1"/>
    <property type="molecule type" value="Genomic_DNA"/>
</dbReference>
<evidence type="ECO:0000259" key="1">
    <source>
        <dbReference type="PROSITE" id="PS50965"/>
    </source>
</evidence>
<reference evidence="2 3" key="1">
    <citation type="submission" date="2020-02" db="EMBL/GenBank/DDBJ databases">
        <title>Acidophilic actinobacteria isolated from forest soil.</title>
        <authorList>
            <person name="Golinska P."/>
        </authorList>
    </citation>
    <scope>NUCLEOTIDE SEQUENCE [LARGE SCALE GENOMIC DNA]</scope>
    <source>
        <strain evidence="2 3">NL8</strain>
    </source>
</reference>
<dbReference type="RefSeq" id="WP_212008031.1">
    <property type="nucleotide sequence ID" value="NZ_JAAFYZ010000012.1"/>
</dbReference>
<comment type="caution">
    <text evidence="2">The sequence shown here is derived from an EMBL/GenBank/DDBJ whole genome shotgun (WGS) entry which is preliminary data.</text>
</comment>
<dbReference type="PROSITE" id="PS50965">
    <property type="entry name" value="NERD"/>
    <property type="match status" value="1"/>
</dbReference>
<evidence type="ECO:0000313" key="2">
    <source>
        <dbReference type="EMBL" id="MBS2546382.1"/>
    </source>
</evidence>
<feature type="domain" description="NERD" evidence="1">
    <location>
        <begin position="119"/>
        <end position="230"/>
    </location>
</feature>
<dbReference type="InterPro" id="IPR011528">
    <property type="entry name" value="NERD"/>
</dbReference>
<accession>A0ABS5KJR3</accession>
<dbReference type="Proteomes" id="UP000730482">
    <property type="component" value="Unassembled WGS sequence"/>
</dbReference>
<proteinExistence type="predicted"/>
<keyword evidence="3" id="KW-1185">Reference proteome</keyword>